<organism evidence="1">
    <name type="scientific">marine metagenome</name>
    <dbReference type="NCBI Taxonomy" id="408172"/>
    <lineage>
        <taxon>unclassified sequences</taxon>
        <taxon>metagenomes</taxon>
        <taxon>ecological metagenomes</taxon>
    </lineage>
</organism>
<gene>
    <name evidence="1" type="ORF">METZ01_LOCUS227722</name>
</gene>
<accession>A0A382GI61</accession>
<dbReference type="EMBL" id="UINC01055691">
    <property type="protein sequence ID" value="SVB74868.1"/>
    <property type="molecule type" value="Genomic_DNA"/>
</dbReference>
<protein>
    <recommendedName>
        <fullName evidence="2">NADPH-dependent FMN reductase-like domain-containing protein</fullName>
    </recommendedName>
</protein>
<dbReference type="AlphaFoldDB" id="A0A382GI61"/>
<name>A0A382GI61_9ZZZZ</name>
<proteinExistence type="predicted"/>
<feature type="non-terminal residue" evidence="1">
    <location>
        <position position="43"/>
    </location>
</feature>
<reference evidence="1" key="1">
    <citation type="submission" date="2018-05" db="EMBL/GenBank/DDBJ databases">
        <authorList>
            <person name="Lanie J.A."/>
            <person name="Ng W.-L."/>
            <person name="Kazmierczak K.M."/>
            <person name="Andrzejewski T.M."/>
            <person name="Davidsen T.M."/>
            <person name="Wayne K.J."/>
            <person name="Tettelin H."/>
            <person name="Glass J.I."/>
            <person name="Rusch D."/>
            <person name="Podicherti R."/>
            <person name="Tsui H.-C.T."/>
            <person name="Winkler M.E."/>
        </authorList>
    </citation>
    <scope>NUCLEOTIDE SEQUENCE</scope>
</reference>
<sequence length="43" mass="4269">MQTPAILAFAGSTRAASLNKLLVSEAAVLASPAGARGKQTDLA</sequence>
<evidence type="ECO:0000313" key="1">
    <source>
        <dbReference type="EMBL" id="SVB74868.1"/>
    </source>
</evidence>
<evidence type="ECO:0008006" key="2">
    <source>
        <dbReference type="Google" id="ProtNLM"/>
    </source>
</evidence>